<keyword evidence="4" id="KW-0540">Nuclease</keyword>
<protein>
    <submittedName>
        <fullName evidence="4">ATP-dependent endonuclease</fullName>
    </submittedName>
</protein>
<evidence type="ECO:0000313" key="5">
    <source>
        <dbReference type="Proteomes" id="UP001597417"/>
    </source>
</evidence>
<proteinExistence type="predicted"/>
<dbReference type="GO" id="GO:0004519">
    <property type="term" value="F:endonuclease activity"/>
    <property type="evidence" value="ECO:0007669"/>
    <property type="project" value="UniProtKB-KW"/>
</dbReference>
<dbReference type="Pfam" id="PF13304">
    <property type="entry name" value="AAA_21"/>
    <property type="match status" value="1"/>
</dbReference>
<dbReference type="InterPro" id="IPR034139">
    <property type="entry name" value="TOPRIM_OLD"/>
</dbReference>
<keyword evidence="4" id="KW-0255">Endonuclease</keyword>
<name>A0ABW5FIK1_9PSEU</name>
<dbReference type="InterPro" id="IPR051396">
    <property type="entry name" value="Bact_Antivir_Def_Nuclease"/>
</dbReference>
<dbReference type="PANTHER" id="PTHR43581:SF4">
    <property type="entry name" value="ATP_GTP PHOSPHATASE"/>
    <property type="match status" value="1"/>
</dbReference>
<dbReference type="EMBL" id="JBHUKR010000002">
    <property type="protein sequence ID" value="MFD2414803.1"/>
    <property type="molecule type" value="Genomic_DNA"/>
</dbReference>
<keyword evidence="5" id="KW-1185">Reference proteome</keyword>
<comment type="caution">
    <text evidence="4">The sequence shown here is derived from an EMBL/GenBank/DDBJ whole genome shotgun (WGS) entry which is preliminary data.</text>
</comment>
<dbReference type="Gene3D" id="3.40.50.300">
    <property type="entry name" value="P-loop containing nucleotide triphosphate hydrolases"/>
    <property type="match status" value="2"/>
</dbReference>
<evidence type="ECO:0000259" key="1">
    <source>
        <dbReference type="Pfam" id="PF13175"/>
    </source>
</evidence>
<sequence length="651" mass="71666">MKITTLRLSNFQSFGSQPKAIDLDDLTYVLGPNGSGKTTVLEALSRLFSPLESQRKIRLEDFHVRVDQSADEVQAAEPTLWLEVDIEFPEAGADGQHASVPPNFWHMAIDTADGVPRTRVRLTASLAPDRVVDEKIEYVLEADGTGEPTRCADMSRYDRGHIEVHYLPARRDPADHVSYTTASLIGRTLRAADWTTERETLSGLTAEITASLGKNTTVSSIGVRLTDEWHGLHHGAYFKDPSIAFGRGDLEGVLRLLTVTFSPTHDGAPLSFERLSDGQKSLLYISLVLAWQSLARRVNNGEETSVDADRLRPPVHTVIALEEPENSLAPQYLGRIIRQLRGACAHGDVQSLIATHAPALLRRVDPGSIRFLRLNTVRETTVHRIVLPEGDESAAKYVREAVQAYPELYFSRFVVLGEGDSEQVVLPRVLAAAGIAEDDASVSVVPLGGRHVNHFWRLLNELEIPHATLLDLDAGRFHGGWGRVRNALKQINAVRPQTYTDEQISNLPKWNDDHDFPTLVDPGFEDGHGPVEVLEGQGVFFSHPVDLDLMMLAAYPGAYDIDPTEPCASTAPDQDTIVAVLGKSHVNEDRLPEDVLALFDDYHDKFDLGSKPAAHLAALAALNDQQLLADLPDVLARLVEHVRTNLAGLPE</sequence>
<reference evidence="5" key="1">
    <citation type="journal article" date="2019" name="Int. J. Syst. Evol. Microbiol.">
        <title>The Global Catalogue of Microorganisms (GCM) 10K type strain sequencing project: providing services to taxonomists for standard genome sequencing and annotation.</title>
        <authorList>
            <consortium name="The Broad Institute Genomics Platform"/>
            <consortium name="The Broad Institute Genome Sequencing Center for Infectious Disease"/>
            <person name="Wu L."/>
            <person name="Ma J."/>
        </authorList>
    </citation>
    <scope>NUCLEOTIDE SEQUENCE [LARGE SCALE GENOMIC DNA]</scope>
    <source>
        <strain evidence="5">CGMCC 4.7645</strain>
    </source>
</reference>
<dbReference type="RefSeq" id="WP_378260023.1">
    <property type="nucleotide sequence ID" value="NZ_JBHUKR010000002.1"/>
</dbReference>
<feature type="domain" description="Endonuclease GajA/Old nuclease/RecF-like AAA" evidence="1">
    <location>
        <begin position="1"/>
        <end position="88"/>
    </location>
</feature>
<dbReference type="PANTHER" id="PTHR43581">
    <property type="entry name" value="ATP/GTP PHOSPHATASE"/>
    <property type="match status" value="1"/>
</dbReference>
<gene>
    <name evidence="4" type="ORF">ACFSXZ_00475</name>
</gene>
<feature type="domain" description="OLD protein-like TOPRIM" evidence="3">
    <location>
        <begin position="410"/>
        <end position="473"/>
    </location>
</feature>
<organism evidence="4 5">
    <name type="scientific">Amycolatopsis pigmentata</name>
    <dbReference type="NCBI Taxonomy" id="450801"/>
    <lineage>
        <taxon>Bacteria</taxon>
        <taxon>Bacillati</taxon>
        <taxon>Actinomycetota</taxon>
        <taxon>Actinomycetes</taxon>
        <taxon>Pseudonocardiales</taxon>
        <taxon>Pseudonocardiaceae</taxon>
        <taxon>Amycolatopsis</taxon>
    </lineage>
</organism>
<feature type="domain" description="ATPase AAA-type core" evidence="2">
    <location>
        <begin position="258"/>
        <end position="361"/>
    </location>
</feature>
<evidence type="ECO:0000259" key="2">
    <source>
        <dbReference type="Pfam" id="PF13304"/>
    </source>
</evidence>
<dbReference type="Pfam" id="PF20469">
    <property type="entry name" value="OLD-like_TOPRIM"/>
    <property type="match status" value="1"/>
</dbReference>
<dbReference type="CDD" id="cd01026">
    <property type="entry name" value="TOPRIM_OLD"/>
    <property type="match status" value="1"/>
</dbReference>
<dbReference type="Proteomes" id="UP001597417">
    <property type="component" value="Unassembled WGS sequence"/>
</dbReference>
<evidence type="ECO:0000259" key="3">
    <source>
        <dbReference type="Pfam" id="PF20469"/>
    </source>
</evidence>
<evidence type="ECO:0000313" key="4">
    <source>
        <dbReference type="EMBL" id="MFD2414803.1"/>
    </source>
</evidence>
<keyword evidence="4" id="KW-0378">Hydrolase</keyword>
<dbReference type="SUPFAM" id="SSF52540">
    <property type="entry name" value="P-loop containing nucleoside triphosphate hydrolases"/>
    <property type="match status" value="1"/>
</dbReference>
<dbReference type="InterPro" id="IPR041685">
    <property type="entry name" value="AAA_GajA/Old/RecF-like"/>
</dbReference>
<dbReference type="InterPro" id="IPR027417">
    <property type="entry name" value="P-loop_NTPase"/>
</dbReference>
<accession>A0ABW5FIK1</accession>
<dbReference type="Pfam" id="PF13175">
    <property type="entry name" value="AAA_15"/>
    <property type="match status" value="1"/>
</dbReference>
<dbReference type="InterPro" id="IPR003959">
    <property type="entry name" value="ATPase_AAA_core"/>
</dbReference>